<dbReference type="PROSITE" id="PS51257">
    <property type="entry name" value="PROKAR_LIPOPROTEIN"/>
    <property type="match status" value="1"/>
</dbReference>
<evidence type="ECO:0000313" key="3">
    <source>
        <dbReference type="Proteomes" id="UP001626550"/>
    </source>
</evidence>
<sequence length="160" mass="18090">MFISRLLVLLLFVYSAQSCLKIFGFGGNEILDCYLKCLGDDSSEVETDCKGEWTKLRDGESVSTKCKKHMAKIEKCTPKCQPELHAKMQCYETCFEADFPKVKTACEGQWKALKEGEDVKDKCKPYVEKYNKCSPKCEDADALEAETAEPTKDAAKEKKE</sequence>
<proteinExistence type="predicted"/>
<evidence type="ECO:0000256" key="1">
    <source>
        <dbReference type="SAM" id="SignalP"/>
    </source>
</evidence>
<reference evidence="2 3" key="1">
    <citation type="submission" date="2024-11" db="EMBL/GenBank/DDBJ databases">
        <title>Adaptive evolution of stress response genes in parasites aligns with host niche diversity.</title>
        <authorList>
            <person name="Hahn C."/>
            <person name="Resl P."/>
        </authorList>
    </citation>
    <scope>NUCLEOTIDE SEQUENCE [LARGE SCALE GENOMIC DNA]</scope>
    <source>
        <strain evidence="2">EGGRZ-B1_66</strain>
        <tissue evidence="2">Body</tissue>
    </source>
</reference>
<dbReference type="EMBL" id="JBJKFK010006178">
    <property type="protein sequence ID" value="KAL3307933.1"/>
    <property type="molecule type" value="Genomic_DNA"/>
</dbReference>
<protein>
    <submittedName>
        <fullName evidence="2">Uncharacterized protein</fullName>
    </submittedName>
</protein>
<evidence type="ECO:0000313" key="2">
    <source>
        <dbReference type="EMBL" id="KAL3307933.1"/>
    </source>
</evidence>
<gene>
    <name evidence="2" type="ORF">Ciccas_013542</name>
</gene>
<dbReference type="Proteomes" id="UP001626550">
    <property type="component" value="Unassembled WGS sequence"/>
</dbReference>
<keyword evidence="1" id="KW-0732">Signal</keyword>
<organism evidence="2 3">
    <name type="scientific">Cichlidogyrus casuarinus</name>
    <dbReference type="NCBI Taxonomy" id="1844966"/>
    <lineage>
        <taxon>Eukaryota</taxon>
        <taxon>Metazoa</taxon>
        <taxon>Spiralia</taxon>
        <taxon>Lophotrochozoa</taxon>
        <taxon>Platyhelminthes</taxon>
        <taxon>Monogenea</taxon>
        <taxon>Monopisthocotylea</taxon>
        <taxon>Dactylogyridea</taxon>
        <taxon>Ancyrocephalidae</taxon>
        <taxon>Cichlidogyrus</taxon>
    </lineage>
</organism>
<dbReference type="AlphaFoldDB" id="A0ABD2PLJ4"/>
<feature type="chain" id="PRO_5044821887" evidence="1">
    <location>
        <begin position="19"/>
        <end position="160"/>
    </location>
</feature>
<comment type="caution">
    <text evidence="2">The sequence shown here is derived from an EMBL/GenBank/DDBJ whole genome shotgun (WGS) entry which is preliminary data.</text>
</comment>
<keyword evidence="3" id="KW-1185">Reference proteome</keyword>
<name>A0ABD2PLJ4_9PLAT</name>
<accession>A0ABD2PLJ4</accession>
<feature type="signal peptide" evidence="1">
    <location>
        <begin position="1"/>
        <end position="18"/>
    </location>
</feature>